<keyword evidence="3" id="KW-1185">Reference proteome</keyword>
<dbReference type="EMBL" id="KV425992">
    <property type="protein sequence ID" value="KZV93305.1"/>
    <property type="molecule type" value="Genomic_DNA"/>
</dbReference>
<reference evidence="2 3" key="1">
    <citation type="journal article" date="2016" name="Mol. Biol. Evol.">
        <title>Comparative Genomics of Early-Diverging Mushroom-Forming Fungi Provides Insights into the Origins of Lignocellulose Decay Capabilities.</title>
        <authorList>
            <person name="Nagy L.G."/>
            <person name="Riley R."/>
            <person name="Tritt A."/>
            <person name="Adam C."/>
            <person name="Daum C."/>
            <person name="Floudas D."/>
            <person name="Sun H."/>
            <person name="Yadav J.S."/>
            <person name="Pangilinan J."/>
            <person name="Larsson K.H."/>
            <person name="Matsuura K."/>
            <person name="Barry K."/>
            <person name="Labutti K."/>
            <person name="Kuo R."/>
            <person name="Ohm R.A."/>
            <person name="Bhattacharya S.S."/>
            <person name="Shirouzu T."/>
            <person name="Yoshinaga Y."/>
            <person name="Martin F.M."/>
            <person name="Grigoriev I.V."/>
            <person name="Hibbett D.S."/>
        </authorList>
    </citation>
    <scope>NUCLEOTIDE SEQUENCE [LARGE SCALE GENOMIC DNA]</scope>
    <source>
        <strain evidence="2 3">HHB12029</strain>
    </source>
</reference>
<protein>
    <submittedName>
        <fullName evidence="2">Uncharacterized protein</fullName>
    </submittedName>
</protein>
<evidence type="ECO:0000313" key="3">
    <source>
        <dbReference type="Proteomes" id="UP000077266"/>
    </source>
</evidence>
<name>A0A165IEU4_EXIGL</name>
<dbReference type="InParanoid" id="A0A165IEU4"/>
<feature type="region of interest" description="Disordered" evidence="1">
    <location>
        <begin position="62"/>
        <end position="124"/>
    </location>
</feature>
<evidence type="ECO:0000256" key="1">
    <source>
        <dbReference type="SAM" id="MobiDB-lite"/>
    </source>
</evidence>
<dbReference type="Proteomes" id="UP000077266">
    <property type="component" value="Unassembled WGS sequence"/>
</dbReference>
<gene>
    <name evidence="2" type="ORF">EXIGLDRAFT_51468</name>
</gene>
<proteinExistence type="predicted"/>
<evidence type="ECO:0000313" key="2">
    <source>
        <dbReference type="EMBL" id="KZV93305.1"/>
    </source>
</evidence>
<sequence>MSVPLTFPTSTRAEFTCICRTPTLISGTRLCAAGACAAGTVQIIDQVCQDLAGGGTLPPGLGTTAGGGNPLSSIGTGAASPAPAPVQTGNPAAAPPAVQSPGGTQNGQQGTGAGDSGGAPTVLSGSAATWKRRSKALGVVAVCVGLMYTS</sequence>
<dbReference type="AlphaFoldDB" id="A0A165IEU4"/>
<accession>A0A165IEU4</accession>
<organism evidence="2 3">
    <name type="scientific">Exidia glandulosa HHB12029</name>
    <dbReference type="NCBI Taxonomy" id="1314781"/>
    <lineage>
        <taxon>Eukaryota</taxon>
        <taxon>Fungi</taxon>
        <taxon>Dikarya</taxon>
        <taxon>Basidiomycota</taxon>
        <taxon>Agaricomycotina</taxon>
        <taxon>Agaricomycetes</taxon>
        <taxon>Auriculariales</taxon>
        <taxon>Exidiaceae</taxon>
        <taxon>Exidia</taxon>
    </lineage>
</organism>